<dbReference type="GO" id="GO:0016020">
    <property type="term" value="C:membrane"/>
    <property type="evidence" value="ECO:0007669"/>
    <property type="project" value="GOC"/>
</dbReference>
<keyword evidence="5" id="KW-1185">Reference proteome</keyword>
<proteinExistence type="predicted"/>
<dbReference type="PANTHER" id="PTHR13315">
    <property type="entry name" value="METALLO PHOSPHOESTERASE RELATED"/>
    <property type="match status" value="1"/>
</dbReference>
<protein>
    <recommendedName>
        <fullName evidence="6">Calcineurin-like phosphoesterase domain-containing protein</fullName>
    </recommendedName>
</protein>
<feature type="chain" id="PRO_5004547574" description="Calcineurin-like phosphoesterase domain-containing protein" evidence="3">
    <location>
        <begin position="17"/>
        <end position="508"/>
    </location>
</feature>
<feature type="signal peptide" evidence="3">
    <location>
        <begin position="1"/>
        <end position="16"/>
    </location>
</feature>
<gene>
    <name evidence="4" type="ORF">H072_11579</name>
</gene>
<keyword evidence="1 2" id="KW-0472">Membrane</keyword>
<evidence type="ECO:0000313" key="5">
    <source>
        <dbReference type="Proteomes" id="UP000015100"/>
    </source>
</evidence>
<evidence type="ECO:0008006" key="6">
    <source>
        <dbReference type="Google" id="ProtNLM"/>
    </source>
</evidence>
<dbReference type="Proteomes" id="UP000015100">
    <property type="component" value="Unassembled WGS sequence"/>
</dbReference>
<keyword evidence="2" id="KW-0812">Transmembrane</keyword>
<dbReference type="EMBL" id="AQGS01001233">
    <property type="protein sequence ID" value="EPS35255.1"/>
    <property type="molecule type" value="Genomic_DNA"/>
</dbReference>
<dbReference type="AlphaFoldDB" id="S7ZWY4"/>
<dbReference type="STRING" id="1284197.S7ZWY4"/>
<dbReference type="GO" id="GO:0005783">
    <property type="term" value="C:endoplasmic reticulum"/>
    <property type="evidence" value="ECO:0007669"/>
    <property type="project" value="TreeGrafter"/>
</dbReference>
<reference evidence="4 5" key="1">
    <citation type="journal article" date="2013" name="PLoS Genet.">
        <title>Genomic mechanisms accounting for the adaptation to parasitism in nematode-trapping fungi.</title>
        <authorList>
            <person name="Meerupati T."/>
            <person name="Andersson K.M."/>
            <person name="Friman E."/>
            <person name="Kumar D."/>
            <person name="Tunlid A."/>
            <person name="Ahren D."/>
        </authorList>
    </citation>
    <scope>NUCLEOTIDE SEQUENCE [LARGE SCALE GENOMIC DNA]</scope>
    <source>
        <strain evidence="4 5">CBS 200.50</strain>
    </source>
</reference>
<reference evidence="5" key="2">
    <citation type="submission" date="2013-04" db="EMBL/GenBank/DDBJ databases">
        <title>Genomic mechanisms accounting for the adaptation to parasitism in nematode-trapping fungi.</title>
        <authorList>
            <person name="Ahren D.G."/>
        </authorList>
    </citation>
    <scope>NUCLEOTIDE SEQUENCE [LARGE SCALE GENOMIC DNA]</scope>
    <source>
        <strain evidence="5">CBS 200.50</strain>
    </source>
</reference>
<dbReference type="InterPro" id="IPR033308">
    <property type="entry name" value="PGAP5/Cdc1/Ted1"/>
</dbReference>
<sequence length="508" mass="56953">MPSLLSLFSLLLAVLASVSVLSTTALYFYPLVLNCSYPNPSAPFRLLTLADPQLEGNTAIYSKRYASSPRWISQLRSFRKSLDLWGNDLYLAHIYRTLHTTIPNLTSRFSFLPQGLVHPTHVVVLGDLIGSQWINDEEFASRGTRFWNTVFPSAQRLPERALSERNRIPGVVVDKIPWPNTLINVVGNHDIGYSGDIRPDLIKRFEDTYGPVNYAFSIPFPSFEQETAPDDGDDGAKKKNKKNVTITPSLRMINLNSLNIDSPARDYDIQMQTYDFMNSLFGESGVWDGTVGTVLLTHVPLHKPEGVCVDPPMEKYYEEKYGSLLKEQNHISQGASEMLLGELFGVRRVGEEKVPRGKEMGIILTGHDHEGCDVVHWHADVEKTGEDGVKKVEKGWKSGKWGRKGEEGMVGKDDIWIREVTVRSMMGDFGGNAGLTTAEFDRETMSWKFQYSTCPVGTQHIWWTVHIVDFITLVFGVSYGLIVLIANRMDSAGEKSKANGAAKTKKEQ</sequence>
<dbReference type="SUPFAM" id="SSF56300">
    <property type="entry name" value="Metallo-dependent phosphatases"/>
    <property type="match status" value="1"/>
</dbReference>
<organism evidence="4 5">
    <name type="scientific">Dactylellina haptotyla (strain CBS 200.50)</name>
    <name type="common">Nematode-trapping fungus</name>
    <name type="synonym">Monacrosporium haptotylum</name>
    <dbReference type="NCBI Taxonomy" id="1284197"/>
    <lineage>
        <taxon>Eukaryota</taxon>
        <taxon>Fungi</taxon>
        <taxon>Dikarya</taxon>
        <taxon>Ascomycota</taxon>
        <taxon>Pezizomycotina</taxon>
        <taxon>Orbiliomycetes</taxon>
        <taxon>Orbiliales</taxon>
        <taxon>Orbiliaceae</taxon>
        <taxon>Dactylellina</taxon>
    </lineage>
</organism>
<evidence type="ECO:0000313" key="4">
    <source>
        <dbReference type="EMBL" id="EPS35255.1"/>
    </source>
</evidence>
<accession>S7ZWY4</accession>
<dbReference type="PANTHER" id="PTHR13315:SF1">
    <property type="entry name" value="PROTEIN TED1"/>
    <property type="match status" value="1"/>
</dbReference>
<dbReference type="eggNOG" id="KOG3662">
    <property type="taxonomic scope" value="Eukaryota"/>
</dbReference>
<feature type="transmembrane region" description="Helical" evidence="2">
    <location>
        <begin position="461"/>
        <end position="486"/>
    </location>
</feature>
<dbReference type="HOGENOM" id="CLU_021690_1_0_1"/>
<evidence type="ECO:0000256" key="1">
    <source>
        <dbReference type="ARBA" id="ARBA00023136"/>
    </source>
</evidence>
<dbReference type="OrthoDB" id="9984693at2759"/>
<evidence type="ECO:0000256" key="2">
    <source>
        <dbReference type="SAM" id="Phobius"/>
    </source>
</evidence>
<keyword evidence="2" id="KW-1133">Transmembrane helix</keyword>
<comment type="caution">
    <text evidence="4">The sequence shown here is derived from an EMBL/GenBank/DDBJ whole genome shotgun (WGS) entry which is preliminary data.</text>
</comment>
<dbReference type="InterPro" id="IPR029052">
    <property type="entry name" value="Metallo-depent_PP-like"/>
</dbReference>
<evidence type="ECO:0000256" key="3">
    <source>
        <dbReference type="SAM" id="SignalP"/>
    </source>
</evidence>
<dbReference type="GO" id="GO:0006506">
    <property type="term" value="P:GPI anchor biosynthetic process"/>
    <property type="evidence" value="ECO:0007669"/>
    <property type="project" value="InterPro"/>
</dbReference>
<keyword evidence="3" id="KW-0732">Signal</keyword>
<dbReference type="OMA" id="GLKEQNH"/>
<name>S7ZWY4_DACHA</name>